<feature type="transmembrane region" description="Helical" evidence="10">
    <location>
        <begin position="34"/>
        <end position="57"/>
    </location>
</feature>
<evidence type="ECO:0000256" key="10">
    <source>
        <dbReference type="RuleBase" id="RU364027"/>
    </source>
</evidence>
<dbReference type="GO" id="GO:0006869">
    <property type="term" value="P:lipid transport"/>
    <property type="evidence" value="ECO:0007669"/>
    <property type="project" value="UniProtKB-KW"/>
</dbReference>
<comment type="function">
    <text evidence="10">Phospholipid scramblase involved in autophagy. Cycles between the preautophagosomal structure/phagophore assembly site (PAS) and the cytoplasmic vesicle pool and supplies membrane for the growing autophagosome. Lipid scramblase activity plays a key role in preautophagosomal structure/phagophore assembly by distributing the phospholipids that arrive through ATG2 from the cytoplasmic to the luminal leaflet of the bilayer, thereby driving autophagosomal membrane expansion.</text>
</comment>
<dbReference type="GO" id="GO:0034727">
    <property type="term" value="P:piecemeal microautophagy of the nucleus"/>
    <property type="evidence" value="ECO:0007669"/>
    <property type="project" value="TreeGrafter"/>
</dbReference>
<dbReference type="PANTHER" id="PTHR13038:SF10">
    <property type="entry name" value="AUTOPHAGY-RELATED PROTEIN 9"/>
    <property type="match status" value="1"/>
</dbReference>
<dbReference type="EMBL" id="GL833172">
    <property type="protein sequence ID" value="EGB03427.1"/>
    <property type="molecule type" value="Genomic_DNA"/>
</dbReference>
<name>F0YN89_AURAN</name>
<keyword evidence="9 10" id="KW-0472">Membrane</keyword>
<evidence type="ECO:0000256" key="2">
    <source>
        <dbReference type="ARBA" id="ARBA00006185"/>
    </source>
</evidence>
<dbReference type="InterPro" id="IPR007241">
    <property type="entry name" value="Autophagy-rel_prot_9"/>
</dbReference>
<evidence type="ECO:0000256" key="1">
    <source>
        <dbReference type="ARBA" id="ARBA00004511"/>
    </source>
</evidence>
<dbReference type="GO" id="GO:0034497">
    <property type="term" value="P:protein localization to phagophore assembly site"/>
    <property type="evidence" value="ECO:0007669"/>
    <property type="project" value="TreeGrafter"/>
</dbReference>
<keyword evidence="8 10" id="KW-0445">Lipid transport</keyword>
<evidence type="ECO:0000256" key="3">
    <source>
        <dbReference type="ARBA" id="ARBA00018074"/>
    </source>
</evidence>
<comment type="subcellular location">
    <subcellularLocation>
        <location evidence="1 10">Preautophagosomal structure membrane</location>
        <topology evidence="1 10">Multi-pass membrane protein</topology>
    </subcellularLocation>
</comment>
<comment type="similarity">
    <text evidence="2 10">Belongs to the ATG9 family.</text>
</comment>
<evidence type="ECO:0000256" key="5">
    <source>
        <dbReference type="ARBA" id="ARBA00022692"/>
    </source>
</evidence>
<evidence type="ECO:0000256" key="7">
    <source>
        <dbReference type="ARBA" id="ARBA00023006"/>
    </source>
</evidence>
<evidence type="ECO:0000256" key="9">
    <source>
        <dbReference type="ARBA" id="ARBA00023136"/>
    </source>
</evidence>
<feature type="transmembrane region" description="Helical" evidence="10">
    <location>
        <begin position="93"/>
        <end position="115"/>
    </location>
</feature>
<evidence type="ECO:0000313" key="11">
    <source>
        <dbReference type="EMBL" id="EGB03427.1"/>
    </source>
</evidence>
<evidence type="ECO:0000256" key="8">
    <source>
        <dbReference type="ARBA" id="ARBA00023055"/>
    </source>
</evidence>
<sequence>MEFGLLQEESDIVFVEDLDVWFTNVYRYWHHKGFATVLVSGIVHVFTLAFTIIFSTFVTLKLRDTVKEATFLGSYLPLSFLADPARYGLDMLTLAYVGVFGSYWLWSCGATWFSLREAWEIGRFYELELEISSRELRTLRWNEVMLPHGSTPGTGSLNKSTMITAHDIACRIMRKENYLIAMLNANTLDLTLPLPTLFTGRVSSLDTIAARARLTKTLEWSIHSCLLDHIFSRRFVVRRAFLENEMALRRRFVRAGLVHVALVPFVAVFMTMHFFLLHAQEWHDKKHYLGPREWSPVAQWSFRELNELPHVFETRLAASRKPANAYVSLFPRPVVATLARCVAFVSGALVAVLLALAAALDGGDSILLYIKLGDRNLIWYAGVASAAFAIARAFVPSNKHDTAECIMQHIADHTHCFPAEWRGKAHTQDVHDAFSRAFQYKAWLFFDEVMSVFFAPLILCFSLSSSASSILQFVRDNTVDVDGLGSVLGHSLFDFDTYGNVKYGSPIEGVKPTEGGKLEKSFLNFTLNYPEWAKGDERTTRFLASVQHRASATRGGETHSLDLDLRRCANASRNGNFHHQRNGQYQGLPIERLGRLDQSAAFAPVKPT</sequence>
<keyword evidence="6 10" id="KW-1133">Transmembrane helix</keyword>
<dbReference type="GO" id="GO:0034045">
    <property type="term" value="C:phagophore assembly site membrane"/>
    <property type="evidence" value="ECO:0007669"/>
    <property type="project" value="UniProtKB-SubCell"/>
</dbReference>
<dbReference type="GeneID" id="20221387"/>
<accession>F0YN89</accession>
<feature type="transmembrane region" description="Helical" evidence="10">
    <location>
        <begin position="334"/>
        <end position="356"/>
    </location>
</feature>
<feature type="transmembrane region" description="Helical" evidence="10">
    <location>
        <begin position="377"/>
        <end position="395"/>
    </location>
</feature>
<evidence type="ECO:0000256" key="4">
    <source>
        <dbReference type="ARBA" id="ARBA00022448"/>
    </source>
</evidence>
<evidence type="ECO:0000256" key="6">
    <source>
        <dbReference type="ARBA" id="ARBA00022989"/>
    </source>
</evidence>
<reference evidence="11 12" key="1">
    <citation type="journal article" date="2011" name="Proc. Natl. Acad. Sci. U.S.A.">
        <title>Niche of harmful alga Aureococcus anophagefferens revealed through ecogenomics.</title>
        <authorList>
            <person name="Gobler C.J."/>
            <person name="Berry D.L."/>
            <person name="Dyhrman S.T."/>
            <person name="Wilhelm S.W."/>
            <person name="Salamov A."/>
            <person name="Lobanov A.V."/>
            <person name="Zhang Y."/>
            <person name="Collier J.L."/>
            <person name="Wurch L.L."/>
            <person name="Kustka A.B."/>
            <person name="Dill B.D."/>
            <person name="Shah M."/>
            <person name="VerBerkmoes N.C."/>
            <person name="Kuo A."/>
            <person name="Terry A."/>
            <person name="Pangilinan J."/>
            <person name="Lindquist E.A."/>
            <person name="Lucas S."/>
            <person name="Paulsen I.T."/>
            <person name="Hattenrath-Lehmann T.K."/>
            <person name="Talmage S.C."/>
            <person name="Walker E.A."/>
            <person name="Koch F."/>
            <person name="Burson A.M."/>
            <person name="Marcoval M.A."/>
            <person name="Tang Y.Z."/>
            <person name="Lecleir G.R."/>
            <person name="Coyne K.J."/>
            <person name="Berg G.M."/>
            <person name="Bertrand E.M."/>
            <person name="Saito M.A."/>
            <person name="Gladyshev V.N."/>
            <person name="Grigoriev I.V."/>
        </authorList>
    </citation>
    <scope>NUCLEOTIDE SEQUENCE [LARGE SCALE GENOMIC DNA]</scope>
    <source>
        <strain evidence="12">CCMP 1984</strain>
    </source>
</reference>
<dbReference type="OrthoDB" id="2020634at2759"/>
<dbReference type="Proteomes" id="UP000002729">
    <property type="component" value="Unassembled WGS sequence"/>
</dbReference>
<evidence type="ECO:0000313" key="12">
    <source>
        <dbReference type="Proteomes" id="UP000002729"/>
    </source>
</evidence>
<keyword evidence="12" id="KW-1185">Reference proteome</keyword>
<dbReference type="InParanoid" id="F0YN89"/>
<dbReference type="eggNOG" id="KOG2173">
    <property type="taxonomic scope" value="Eukaryota"/>
</dbReference>
<dbReference type="RefSeq" id="XP_009041898.1">
    <property type="nucleotide sequence ID" value="XM_009043650.1"/>
</dbReference>
<dbReference type="KEGG" id="aaf:AURANDRAFT_34084"/>
<dbReference type="OMA" id="IPTGECV"/>
<keyword evidence="4 10" id="KW-0813">Transport</keyword>
<protein>
    <recommendedName>
        <fullName evidence="3 10">Autophagy-related protein 9</fullName>
    </recommendedName>
</protein>
<feature type="transmembrane region" description="Helical" evidence="10">
    <location>
        <begin position="442"/>
        <end position="463"/>
    </location>
</feature>
<dbReference type="GO" id="GO:0061709">
    <property type="term" value="P:reticulophagy"/>
    <property type="evidence" value="ECO:0007669"/>
    <property type="project" value="TreeGrafter"/>
</dbReference>
<dbReference type="AlphaFoldDB" id="F0YN89"/>
<keyword evidence="5 10" id="KW-0812">Transmembrane</keyword>
<dbReference type="PANTHER" id="PTHR13038">
    <property type="entry name" value="APG9 AUTOPHAGY 9"/>
    <property type="match status" value="1"/>
</dbReference>
<dbReference type="GO" id="GO:0005776">
    <property type="term" value="C:autophagosome"/>
    <property type="evidence" value="ECO:0007669"/>
    <property type="project" value="TreeGrafter"/>
</dbReference>
<dbReference type="Pfam" id="PF04109">
    <property type="entry name" value="ATG9"/>
    <property type="match status" value="1"/>
</dbReference>
<feature type="transmembrane region" description="Helical" evidence="10">
    <location>
        <begin position="256"/>
        <end position="276"/>
    </location>
</feature>
<gene>
    <name evidence="11" type="ORF">AURANDRAFT_34084</name>
</gene>
<organism evidence="12">
    <name type="scientific">Aureococcus anophagefferens</name>
    <name type="common">Harmful bloom alga</name>
    <dbReference type="NCBI Taxonomy" id="44056"/>
    <lineage>
        <taxon>Eukaryota</taxon>
        <taxon>Sar</taxon>
        <taxon>Stramenopiles</taxon>
        <taxon>Ochrophyta</taxon>
        <taxon>Pelagophyceae</taxon>
        <taxon>Pelagomonadales</taxon>
        <taxon>Pelagomonadaceae</taxon>
        <taxon>Aureococcus</taxon>
    </lineage>
</organism>
<keyword evidence="7 10" id="KW-0072">Autophagy</keyword>
<dbReference type="GO" id="GO:0000422">
    <property type="term" value="P:autophagy of mitochondrion"/>
    <property type="evidence" value="ECO:0007669"/>
    <property type="project" value="TreeGrafter"/>
</dbReference>
<proteinExistence type="inferred from homology"/>